<keyword evidence="12" id="KW-1185">Reference proteome</keyword>
<keyword evidence="3 9" id="KW-0479">Metal-binding</keyword>
<dbReference type="InterPro" id="IPR036398">
    <property type="entry name" value="CA_dom_sf"/>
</dbReference>
<sequence length="265" mass="29982">MSHHNWGYETGVNGPETWHKGYPIALGSKQSPVEIQSKDTEYDSSLKPLEFHYDPSTAKRIVNNGHSFNVEFNDSSDKSVLCGGPLAEKYRLAQFHFHWGSQKQPNGSEHTLNGKQFAAELHLVHWNTKYESMQNAVNKCDGLAVVGVLIEVGSHPMPGLEKITNILDKIQTKGKEATFNDFNPQDLLPNSLEFYTYPGSLTTPPLSECVTWIVLNKPITVSHEQMSKFYNLYFTSEGEASAKHMVNNWRPVQNLSGRKIRRSFR</sequence>
<feature type="domain" description="Alpha-carbonic anhydrase" evidence="10">
    <location>
        <begin position="4"/>
        <end position="264"/>
    </location>
</feature>
<comment type="catalytic activity">
    <reaction evidence="8 9">
        <text>hydrogencarbonate + H(+) = CO2 + H2O</text>
        <dbReference type="Rhea" id="RHEA:10748"/>
        <dbReference type="ChEBI" id="CHEBI:15377"/>
        <dbReference type="ChEBI" id="CHEBI:15378"/>
        <dbReference type="ChEBI" id="CHEBI:16526"/>
        <dbReference type="ChEBI" id="CHEBI:17544"/>
        <dbReference type="EC" id="4.2.1.1"/>
    </reaction>
</comment>
<dbReference type="Ensembl" id="ENSMODT00000040018.3">
    <property type="protein sequence ID" value="ENSMODP00000038418.2"/>
    <property type="gene ID" value="ENSMODG00000025608.3"/>
</dbReference>
<dbReference type="Pfam" id="PF00194">
    <property type="entry name" value="Carb_anhydrase"/>
    <property type="match status" value="1"/>
</dbReference>
<dbReference type="OMA" id="VPREAQY"/>
<accession>F6QBV2</accession>
<dbReference type="GeneID" id="100025850"/>
<dbReference type="eggNOG" id="KOG0382">
    <property type="taxonomic scope" value="Eukaryota"/>
</dbReference>
<comment type="function">
    <text evidence="9">Reversible hydration of carbon dioxide.</text>
</comment>
<keyword evidence="5" id="KW-0325">Glycoprotein</keyword>
<dbReference type="InterPro" id="IPR018338">
    <property type="entry name" value="Carbonic_anhydrase_a-class_CS"/>
</dbReference>
<evidence type="ECO:0000256" key="8">
    <source>
        <dbReference type="ARBA" id="ARBA00048348"/>
    </source>
</evidence>
<dbReference type="FunFam" id="3.10.200.10:FF:000003">
    <property type="entry name" value="Carbonic anhydrase 12"/>
    <property type="match status" value="1"/>
</dbReference>
<keyword evidence="4 9" id="KW-0862">Zinc</keyword>
<gene>
    <name evidence="11" type="primary">LOC100025850</name>
</gene>
<dbReference type="InParanoid" id="F6QBV2"/>
<evidence type="ECO:0000256" key="7">
    <source>
        <dbReference type="ARBA" id="ARBA00036058"/>
    </source>
</evidence>
<comment type="catalytic activity">
    <reaction evidence="7">
        <text>urea = cyanamide + H2O</text>
        <dbReference type="Rhea" id="RHEA:23056"/>
        <dbReference type="ChEBI" id="CHEBI:15377"/>
        <dbReference type="ChEBI" id="CHEBI:16199"/>
        <dbReference type="ChEBI" id="CHEBI:16698"/>
        <dbReference type="EC" id="4.2.1.69"/>
    </reaction>
</comment>
<dbReference type="KEGG" id="mdo:100025850"/>
<dbReference type="GO" id="GO:0008270">
    <property type="term" value="F:zinc ion binding"/>
    <property type="evidence" value="ECO:0007669"/>
    <property type="project" value="UniProtKB-UniRule"/>
</dbReference>
<dbReference type="PROSITE" id="PS51144">
    <property type="entry name" value="ALPHA_CA_2"/>
    <property type="match status" value="1"/>
</dbReference>
<evidence type="ECO:0000256" key="1">
    <source>
        <dbReference type="ARBA" id="ARBA00001947"/>
    </source>
</evidence>
<dbReference type="STRING" id="13616.ENSMODP00000038418"/>
<dbReference type="GO" id="GO:0045177">
    <property type="term" value="C:apical part of cell"/>
    <property type="evidence" value="ECO:0000318"/>
    <property type="project" value="GO_Central"/>
</dbReference>
<dbReference type="RefSeq" id="XP_001376657.2">
    <property type="nucleotide sequence ID" value="XM_001376620.5"/>
</dbReference>
<dbReference type="GO" id="GO:0005737">
    <property type="term" value="C:cytoplasm"/>
    <property type="evidence" value="ECO:0000318"/>
    <property type="project" value="GO_Central"/>
</dbReference>
<dbReference type="InterPro" id="IPR001148">
    <property type="entry name" value="CA_dom"/>
</dbReference>
<dbReference type="Gene3D" id="3.10.200.10">
    <property type="entry name" value="Alpha carbonic anhydrase"/>
    <property type="match status" value="1"/>
</dbReference>
<evidence type="ECO:0000256" key="9">
    <source>
        <dbReference type="RuleBase" id="RU367011"/>
    </source>
</evidence>
<comment type="similarity">
    <text evidence="2 9">Belongs to the alpha-carbonic anhydrase family.</text>
</comment>
<evidence type="ECO:0000256" key="3">
    <source>
        <dbReference type="ARBA" id="ARBA00022723"/>
    </source>
</evidence>
<dbReference type="GeneTree" id="ENSGT00940000160385"/>
<evidence type="ECO:0000256" key="2">
    <source>
        <dbReference type="ARBA" id="ARBA00010718"/>
    </source>
</evidence>
<dbReference type="OrthoDB" id="429145at2759"/>
<evidence type="ECO:0000256" key="6">
    <source>
        <dbReference type="ARBA" id="ARBA00023239"/>
    </source>
</evidence>
<dbReference type="GO" id="GO:0005886">
    <property type="term" value="C:plasma membrane"/>
    <property type="evidence" value="ECO:0000318"/>
    <property type="project" value="GO_Central"/>
</dbReference>
<dbReference type="PROSITE" id="PS00162">
    <property type="entry name" value="ALPHA_CA_1"/>
    <property type="match status" value="1"/>
</dbReference>
<evidence type="ECO:0000259" key="10">
    <source>
        <dbReference type="PROSITE" id="PS51144"/>
    </source>
</evidence>
<dbReference type="Bgee" id="ENSMODG00000025608">
    <property type="expression patterns" value="Expressed in blood and 18 other cell types or tissues"/>
</dbReference>
<dbReference type="EC" id="4.2.1.1" evidence="9"/>
<dbReference type="Proteomes" id="UP000002280">
    <property type="component" value="Chromosome 3"/>
</dbReference>
<dbReference type="HOGENOM" id="CLU_039326_2_1_1"/>
<dbReference type="GO" id="GO:0015670">
    <property type="term" value="P:carbon dioxide transport"/>
    <property type="evidence" value="ECO:0000318"/>
    <property type="project" value="GO_Central"/>
</dbReference>
<reference evidence="11" key="3">
    <citation type="submission" date="2025-09" db="UniProtKB">
        <authorList>
            <consortium name="Ensembl"/>
        </authorList>
    </citation>
    <scope>IDENTIFICATION</scope>
</reference>
<dbReference type="AlphaFoldDB" id="F6QBV2"/>
<reference evidence="11 12" key="1">
    <citation type="journal article" date="2007" name="Nature">
        <title>Genome of the marsupial Monodelphis domestica reveals innovation in non-coding sequences.</title>
        <authorList>
            <person name="Mikkelsen T.S."/>
            <person name="Wakefield M.J."/>
            <person name="Aken B."/>
            <person name="Amemiya C.T."/>
            <person name="Chang J.L."/>
            <person name="Duke S."/>
            <person name="Garber M."/>
            <person name="Gentles A.J."/>
            <person name="Goodstadt L."/>
            <person name="Heger A."/>
            <person name="Jurka J."/>
            <person name="Kamal M."/>
            <person name="Mauceli E."/>
            <person name="Searle S.M."/>
            <person name="Sharpe T."/>
            <person name="Baker M.L."/>
            <person name="Batzer M.A."/>
            <person name="Benos P.V."/>
            <person name="Belov K."/>
            <person name="Clamp M."/>
            <person name="Cook A."/>
            <person name="Cuff J."/>
            <person name="Das R."/>
            <person name="Davidow L."/>
            <person name="Deakin J.E."/>
            <person name="Fazzari M.J."/>
            <person name="Glass J.L."/>
            <person name="Grabherr M."/>
            <person name="Greally J.M."/>
            <person name="Gu W."/>
            <person name="Hore T.A."/>
            <person name="Huttley G.A."/>
            <person name="Kleber M."/>
            <person name="Jirtle R.L."/>
            <person name="Koina E."/>
            <person name="Lee J.T."/>
            <person name="Mahony S."/>
            <person name="Marra M.A."/>
            <person name="Miller R.D."/>
            <person name="Nicholls R.D."/>
            <person name="Oda M."/>
            <person name="Papenfuss A.T."/>
            <person name="Parra Z.E."/>
            <person name="Pollock D.D."/>
            <person name="Ray D.A."/>
            <person name="Schein J.E."/>
            <person name="Speed T.P."/>
            <person name="Thompson K."/>
            <person name="VandeBerg J.L."/>
            <person name="Wade C.M."/>
            <person name="Walker J.A."/>
            <person name="Waters P.D."/>
            <person name="Webber C."/>
            <person name="Weidman J.R."/>
            <person name="Xie X."/>
            <person name="Zody M.C."/>
            <person name="Baldwin J."/>
            <person name="Abdouelleil A."/>
            <person name="Abdulkadir J."/>
            <person name="Abebe A."/>
            <person name="Abera B."/>
            <person name="Abreu J."/>
            <person name="Acer S.C."/>
            <person name="Aftuck L."/>
            <person name="Alexander A."/>
            <person name="An P."/>
            <person name="Anderson E."/>
            <person name="Anderson S."/>
            <person name="Arachi H."/>
            <person name="Azer M."/>
            <person name="Bachantsang P."/>
            <person name="Barry A."/>
            <person name="Bayul T."/>
            <person name="Berlin A."/>
            <person name="Bessette D."/>
            <person name="Bloom T."/>
            <person name="Bloom T."/>
            <person name="Boguslavskiy L."/>
            <person name="Bonnet C."/>
            <person name="Boukhgalter B."/>
            <person name="Bourzgui I."/>
            <person name="Brown A."/>
            <person name="Cahill P."/>
            <person name="Channer S."/>
            <person name="Cheshatsang Y."/>
            <person name="Chuda L."/>
            <person name="Citroen M."/>
            <person name="Collymore A."/>
            <person name="Cooke P."/>
            <person name="Costello M."/>
            <person name="D'Aco K."/>
            <person name="Daza R."/>
            <person name="De Haan G."/>
            <person name="DeGray S."/>
            <person name="DeMaso C."/>
            <person name="Dhargay N."/>
            <person name="Dooley K."/>
            <person name="Dooley E."/>
            <person name="Doricent M."/>
            <person name="Dorje P."/>
            <person name="Dorjee K."/>
            <person name="Dupes A."/>
            <person name="Elong R."/>
            <person name="Falk J."/>
            <person name="Farina A."/>
            <person name="Faro S."/>
            <person name="Ferguson D."/>
            <person name="Fisher S."/>
            <person name="Foley C.D."/>
            <person name="Franke A."/>
            <person name="Friedrich D."/>
            <person name="Gadbois L."/>
            <person name="Gearin G."/>
            <person name="Gearin C.R."/>
            <person name="Giannoukos G."/>
            <person name="Goode T."/>
            <person name="Graham J."/>
            <person name="Grandbois E."/>
            <person name="Grewal S."/>
            <person name="Gyaltsen K."/>
            <person name="Hafez N."/>
            <person name="Hagos B."/>
            <person name="Hall J."/>
            <person name="Henson C."/>
            <person name="Hollinger A."/>
            <person name="Honan T."/>
            <person name="Huard M.D."/>
            <person name="Hughes L."/>
            <person name="Hurhula B."/>
            <person name="Husby M.E."/>
            <person name="Kamat A."/>
            <person name="Kanga B."/>
            <person name="Kashin S."/>
            <person name="Khazanovich D."/>
            <person name="Kisner P."/>
            <person name="Lance K."/>
            <person name="Lara M."/>
            <person name="Lee W."/>
            <person name="Lennon N."/>
            <person name="Letendre F."/>
            <person name="LeVine R."/>
            <person name="Lipovsky A."/>
            <person name="Liu X."/>
            <person name="Liu J."/>
            <person name="Liu S."/>
            <person name="Lokyitsang T."/>
            <person name="Lokyitsang Y."/>
            <person name="Lubonja R."/>
            <person name="Lui A."/>
            <person name="MacDonald P."/>
            <person name="Magnisalis V."/>
            <person name="Maru K."/>
            <person name="Matthews C."/>
            <person name="McCusker W."/>
            <person name="McDonough S."/>
            <person name="Mehta T."/>
            <person name="Meldrim J."/>
            <person name="Meneus L."/>
            <person name="Mihai O."/>
            <person name="Mihalev A."/>
            <person name="Mihova T."/>
            <person name="Mittelman R."/>
            <person name="Mlenga V."/>
            <person name="Montmayeur A."/>
            <person name="Mulrain L."/>
            <person name="Navidi A."/>
            <person name="Naylor J."/>
            <person name="Negash T."/>
            <person name="Nguyen T."/>
            <person name="Nguyen N."/>
            <person name="Nicol R."/>
            <person name="Norbu C."/>
            <person name="Norbu N."/>
            <person name="Novod N."/>
            <person name="O'Neill B."/>
            <person name="Osman S."/>
            <person name="Markiewicz E."/>
            <person name="Oyono O.L."/>
            <person name="Patti C."/>
            <person name="Phunkhang P."/>
            <person name="Pierre F."/>
            <person name="Priest M."/>
            <person name="Raghuraman S."/>
            <person name="Rege F."/>
            <person name="Reyes R."/>
            <person name="Rise C."/>
            <person name="Rogov P."/>
            <person name="Ross K."/>
            <person name="Ryan E."/>
            <person name="Settipalli S."/>
            <person name="Shea T."/>
            <person name="Sherpa N."/>
            <person name="Shi L."/>
            <person name="Shih D."/>
            <person name="Sparrow T."/>
            <person name="Spaulding J."/>
            <person name="Stalker J."/>
            <person name="Stange-Thomann N."/>
            <person name="Stavropoulos S."/>
            <person name="Stone C."/>
            <person name="Strader C."/>
            <person name="Tesfaye S."/>
            <person name="Thomson T."/>
            <person name="Thoulutsang Y."/>
            <person name="Thoulutsang D."/>
            <person name="Topham K."/>
            <person name="Topping I."/>
            <person name="Tsamla T."/>
            <person name="Vassiliev H."/>
            <person name="Vo A."/>
            <person name="Wangchuk T."/>
            <person name="Wangdi T."/>
            <person name="Weiand M."/>
            <person name="Wilkinson J."/>
            <person name="Wilson A."/>
            <person name="Yadav S."/>
            <person name="Young G."/>
            <person name="Yu Q."/>
            <person name="Zembek L."/>
            <person name="Zhong D."/>
            <person name="Zimmer A."/>
            <person name="Zwirko Z."/>
            <person name="Jaffe D.B."/>
            <person name="Alvarez P."/>
            <person name="Brockman W."/>
            <person name="Butler J."/>
            <person name="Chin C."/>
            <person name="Gnerre S."/>
            <person name="MacCallum I."/>
            <person name="Graves J.A."/>
            <person name="Ponting C.P."/>
            <person name="Breen M."/>
            <person name="Samollow P.B."/>
            <person name="Lander E.S."/>
            <person name="Lindblad-Toh K."/>
        </authorList>
    </citation>
    <scope>NUCLEOTIDE SEQUENCE [LARGE SCALE GENOMIC DNA]</scope>
</reference>
<dbReference type="PANTHER" id="PTHR18952">
    <property type="entry name" value="CARBONIC ANHYDRASE"/>
    <property type="match status" value="1"/>
</dbReference>
<comment type="cofactor">
    <cofactor evidence="1 9">
        <name>Zn(2+)</name>
        <dbReference type="ChEBI" id="CHEBI:29105"/>
    </cofactor>
</comment>
<dbReference type="GO" id="GO:0018820">
    <property type="term" value="F:cyanamide hydratase activity"/>
    <property type="evidence" value="ECO:0007669"/>
    <property type="project" value="UniProtKB-EC"/>
</dbReference>
<dbReference type="SUPFAM" id="SSF51069">
    <property type="entry name" value="Carbonic anhydrase"/>
    <property type="match status" value="1"/>
</dbReference>
<organism evidence="11 12">
    <name type="scientific">Monodelphis domestica</name>
    <name type="common">Gray short-tailed opossum</name>
    <dbReference type="NCBI Taxonomy" id="13616"/>
    <lineage>
        <taxon>Eukaryota</taxon>
        <taxon>Metazoa</taxon>
        <taxon>Chordata</taxon>
        <taxon>Craniata</taxon>
        <taxon>Vertebrata</taxon>
        <taxon>Euteleostomi</taxon>
        <taxon>Mammalia</taxon>
        <taxon>Metatheria</taxon>
        <taxon>Didelphimorphia</taxon>
        <taxon>Didelphidae</taxon>
        <taxon>Monodelphis</taxon>
    </lineage>
</organism>
<dbReference type="SMART" id="SM01057">
    <property type="entry name" value="Carb_anhydrase"/>
    <property type="match status" value="1"/>
</dbReference>
<keyword evidence="6 9" id="KW-0456">Lyase</keyword>
<reference evidence="11" key="2">
    <citation type="submission" date="2025-08" db="UniProtKB">
        <authorList>
            <consortium name="Ensembl"/>
        </authorList>
    </citation>
    <scope>IDENTIFICATION</scope>
</reference>
<evidence type="ECO:0000256" key="5">
    <source>
        <dbReference type="ARBA" id="ARBA00023180"/>
    </source>
</evidence>
<evidence type="ECO:0000256" key="4">
    <source>
        <dbReference type="ARBA" id="ARBA00022833"/>
    </source>
</evidence>
<dbReference type="InterPro" id="IPR023561">
    <property type="entry name" value="Carbonic_anhydrase_a-class"/>
</dbReference>
<protein>
    <recommendedName>
        <fullName evidence="9">Carbonic anhydrase</fullName>
        <ecNumber evidence="9">4.2.1.1</ecNumber>
    </recommendedName>
</protein>
<proteinExistence type="inferred from homology"/>
<name>F6QBV2_MONDO</name>
<dbReference type="GO" id="GO:0051453">
    <property type="term" value="P:regulation of intracellular pH"/>
    <property type="evidence" value="ECO:0000318"/>
    <property type="project" value="GO_Central"/>
</dbReference>
<dbReference type="PANTHER" id="PTHR18952:SF120">
    <property type="entry name" value="CARBONIC ANHYDRASE 2"/>
    <property type="match status" value="1"/>
</dbReference>
<evidence type="ECO:0000313" key="11">
    <source>
        <dbReference type="Ensembl" id="ENSMODP00000038418.2"/>
    </source>
</evidence>
<evidence type="ECO:0000313" key="12">
    <source>
        <dbReference type="Proteomes" id="UP000002280"/>
    </source>
</evidence>
<dbReference type="GO" id="GO:0004089">
    <property type="term" value="F:carbonate dehydratase activity"/>
    <property type="evidence" value="ECO:0000318"/>
    <property type="project" value="GO_Central"/>
</dbReference>